<dbReference type="NCBIfam" id="NF008399">
    <property type="entry name" value="PRK11198.1"/>
    <property type="match status" value="1"/>
</dbReference>
<comment type="caution">
    <text evidence="6">The sequence shown here is derived from an EMBL/GenBank/DDBJ whole genome shotgun (WGS) entry which is preliminary data.</text>
</comment>
<dbReference type="PROSITE" id="PS50914">
    <property type="entry name" value="BON"/>
    <property type="match status" value="1"/>
</dbReference>
<evidence type="ECO:0000256" key="1">
    <source>
        <dbReference type="ARBA" id="ARBA00004496"/>
    </source>
</evidence>
<dbReference type="EMBL" id="JRLY01000005">
    <property type="protein sequence ID" value="KGO93267.1"/>
    <property type="molecule type" value="Genomic_DNA"/>
</dbReference>
<reference evidence="6 7" key="1">
    <citation type="submission" date="2013-09" db="EMBL/GenBank/DDBJ databases">
        <authorList>
            <person name="Zeng Z."/>
            <person name="Chen C."/>
        </authorList>
    </citation>
    <scope>NUCLEOTIDE SEQUENCE [LARGE SCALE GENOMIC DNA]</scope>
    <source>
        <strain evidence="6 7">WB 4.1-42</strain>
    </source>
</reference>
<proteinExistence type="predicted"/>
<dbReference type="InterPro" id="IPR036779">
    <property type="entry name" value="LysM_dom_sf"/>
</dbReference>
<dbReference type="SMART" id="SM00257">
    <property type="entry name" value="LysM"/>
    <property type="match status" value="1"/>
</dbReference>
<evidence type="ECO:0000313" key="6">
    <source>
        <dbReference type="EMBL" id="KGO93267.1"/>
    </source>
</evidence>
<feature type="domain" description="LysM" evidence="5">
    <location>
        <begin position="98"/>
        <end position="147"/>
    </location>
</feature>
<dbReference type="PANTHER" id="PTHR34700">
    <property type="entry name" value="POTASSIUM BINDING PROTEIN KBP"/>
    <property type="match status" value="1"/>
</dbReference>
<dbReference type="AlphaFoldDB" id="A0A0A2MKW2"/>
<dbReference type="InterPro" id="IPR018392">
    <property type="entry name" value="LysM"/>
</dbReference>
<dbReference type="InterPro" id="IPR052196">
    <property type="entry name" value="Bact_Kbp"/>
</dbReference>
<evidence type="ECO:0000259" key="5">
    <source>
        <dbReference type="PROSITE" id="PS51782"/>
    </source>
</evidence>
<dbReference type="FunFam" id="3.10.350.10:FF:000001">
    <property type="entry name" value="Peptidoglycan-binding protein LysM"/>
    <property type="match status" value="1"/>
</dbReference>
<gene>
    <name evidence="6" type="ORF">Q766_08145</name>
</gene>
<dbReference type="GO" id="GO:0005737">
    <property type="term" value="C:cytoplasm"/>
    <property type="evidence" value="ECO:0007669"/>
    <property type="project" value="UniProtKB-SubCell"/>
</dbReference>
<dbReference type="STRING" id="1121898.GCA_000422725_01983"/>
<sequence length="151" mass="16327">MATITFNKEAGTQVLGNINLSAADAENTKAAELLAFIKKLGLVYKNIRIATKGQTVTIEGEVDKQADAEKIALAVGNIGGVETVNNLMRVTVSEPESQFYTVVSGDSLSKIAGKYYGDVQKYNTIFEANKPMLSDPDKIYPGQVLRIPAER</sequence>
<dbReference type="PROSITE" id="PS51782">
    <property type="entry name" value="LYSM"/>
    <property type="match status" value="1"/>
</dbReference>
<dbReference type="PANTHER" id="PTHR34700:SF8">
    <property type="entry name" value="POTASSIUM BINDING PROTEIN KBP"/>
    <property type="match status" value="1"/>
</dbReference>
<dbReference type="Gene3D" id="3.10.350.10">
    <property type="entry name" value="LysM domain"/>
    <property type="match status" value="1"/>
</dbReference>
<feature type="domain" description="BON" evidence="4">
    <location>
        <begin position="22"/>
        <end position="92"/>
    </location>
</feature>
<dbReference type="OrthoDB" id="370541at2"/>
<dbReference type="CDD" id="cd00118">
    <property type="entry name" value="LysM"/>
    <property type="match status" value="1"/>
</dbReference>
<evidence type="ECO:0000256" key="2">
    <source>
        <dbReference type="ARBA" id="ARBA00022490"/>
    </source>
</evidence>
<organism evidence="6 7">
    <name type="scientific">Flavobacterium subsaxonicum WB 4.1-42 = DSM 21790</name>
    <dbReference type="NCBI Taxonomy" id="1121898"/>
    <lineage>
        <taxon>Bacteria</taxon>
        <taxon>Pseudomonadati</taxon>
        <taxon>Bacteroidota</taxon>
        <taxon>Flavobacteriia</taxon>
        <taxon>Flavobacteriales</taxon>
        <taxon>Flavobacteriaceae</taxon>
        <taxon>Flavobacterium</taxon>
    </lineage>
</organism>
<dbReference type="InterPro" id="IPR007055">
    <property type="entry name" value="BON_dom"/>
</dbReference>
<accession>A0A0A2MKW2</accession>
<evidence type="ECO:0000259" key="4">
    <source>
        <dbReference type="PROSITE" id="PS50914"/>
    </source>
</evidence>
<name>A0A0A2MKW2_9FLAO</name>
<comment type="subcellular location">
    <subcellularLocation>
        <location evidence="1">Cytoplasm</location>
    </subcellularLocation>
</comment>
<dbReference type="Pfam" id="PF04972">
    <property type="entry name" value="BON"/>
    <property type="match status" value="1"/>
</dbReference>
<evidence type="ECO:0000313" key="7">
    <source>
        <dbReference type="Proteomes" id="UP000030111"/>
    </source>
</evidence>
<evidence type="ECO:0000256" key="3">
    <source>
        <dbReference type="ARBA" id="ARBA00072219"/>
    </source>
</evidence>
<dbReference type="eggNOG" id="COG1652">
    <property type="taxonomic scope" value="Bacteria"/>
</dbReference>
<dbReference type="SUPFAM" id="SSF54106">
    <property type="entry name" value="LysM domain"/>
    <property type="match status" value="1"/>
</dbReference>
<dbReference type="RefSeq" id="WP_026990810.1">
    <property type="nucleotide sequence ID" value="NZ_AUGP01000018.1"/>
</dbReference>
<dbReference type="Pfam" id="PF01476">
    <property type="entry name" value="LysM"/>
    <property type="match status" value="1"/>
</dbReference>
<dbReference type="Gene3D" id="3.30.1340.30">
    <property type="match status" value="1"/>
</dbReference>
<keyword evidence="2" id="KW-0963">Cytoplasm</keyword>
<keyword evidence="7" id="KW-1185">Reference proteome</keyword>
<protein>
    <recommendedName>
        <fullName evidence="3">Potassium binding protein Kbp</fullName>
    </recommendedName>
</protein>
<dbReference type="Proteomes" id="UP000030111">
    <property type="component" value="Unassembled WGS sequence"/>
</dbReference>